<keyword evidence="7" id="KW-1185">Reference proteome</keyword>
<evidence type="ECO:0000256" key="3">
    <source>
        <dbReference type="ARBA" id="ARBA00022801"/>
    </source>
</evidence>
<gene>
    <name evidence="6" type="ORF">GGQ74_002620</name>
</gene>
<evidence type="ECO:0000313" key="6">
    <source>
        <dbReference type="EMBL" id="NJB68926.1"/>
    </source>
</evidence>
<sequence>MLIRTFELGPLMTNGYLLSEGGRALFVDPGGEPDEVLAVLKAEGLVLERVLVTHLHFDHIYGVAALSAATGASVCASADDAYLLETEVGRGGAMGFPRVDDFAFEPLTEGETEFIGQRCNVLATPGHTRGSLTFHFPEAGAAFVGDLIFSRAVGRTDFPGGSMPTLVRSVERRIFTLPPETVLYSGHGPATTVGDEMVHNPFFQPDGPGMRY</sequence>
<dbReference type="GO" id="GO:0016787">
    <property type="term" value="F:hydrolase activity"/>
    <property type="evidence" value="ECO:0007669"/>
    <property type="project" value="UniProtKB-KW"/>
</dbReference>
<dbReference type="PANTHER" id="PTHR46233:SF3">
    <property type="entry name" value="HYDROXYACYLGLUTATHIONE HYDROLASE GLOC"/>
    <property type="match status" value="1"/>
</dbReference>
<dbReference type="InterPro" id="IPR001279">
    <property type="entry name" value="Metallo-B-lactamas"/>
</dbReference>
<dbReference type="EMBL" id="JAATJA010000003">
    <property type="protein sequence ID" value="NJB68926.1"/>
    <property type="molecule type" value="Genomic_DNA"/>
</dbReference>
<dbReference type="RefSeq" id="WP_167942022.1">
    <property type="nucleotide sequence ID" value="NZ_JAATJA010000003.1"/>
</dbReference>
<evidence type="ECO:0000256" key="4">
    <source>
        <dbReference type="ARBA" id="ARBA00022833"/>
    </source>
</evidence>
<dbReference type="GO" id="GO:0046872">
    <property type="term" value="F:metal ion binding"/>
    <property type="evidence" value="ECO:0007669"/>
    <property type="project" value="UniProtKB-KW"/>
</dbReference>
<protein>
    <submittedName>
        <fullName evidence="6">Glyoxylase-like metal-dependent hydrolase (Beta-lactamase superfamily II)</fullName>
    </submittedName>
</protein>
<keyword evidence="4" id="KW-0862">Zinc</keyword>
<feature type="domain" description="Metallo-beta-lactamase" evidence="5">
    <location>
        <begin position="12"/>
        <end position="187"/>
    </location>
</feature>
<evidence type="ECO:0000259" key="5">
    <source>
        <dbReference type="SMART" id="SM00849"/>
    </source>
</evidence>
<reference evidence="6 7" key="1">
    <citation type="submission" date="2020-03" db="EMBL/GenBank/DDBJ databases">
        <title>Genomic Encyclopedia of Type Strains, Phase IV (KMG-IV): sequencing the most valuable type-strain genomes for metagenomic binning, comparative biology and taxonomic classification.</title>
        <authorList>
            <person name="Goeker M."/>
        </authorList>
    </citation>
    <scope>NUCLEOTIDE SEQUENCE [LARGE SCALE GENOMIC DNA]</scope>
    <source>
        <strain evidence="6 7">DSM 24233</strain>
    </source>
</reference>
<comment type="cofactor">
    <cofactor evidence="1">
        <name>Zn(2+)</name>
        <dbReference type="ChEBI" id="CHEBI:29105"/>
    </cofactor>
</comment>
<comment type="caution">
    <text evidence="6">The sequence shown here is derived from an EMBL/GenBank/DDBJ whole genome shotgun (WGS) entry which is preliminary data.</text>
</comment>
<dbReference type="Proteomes" id="UP000580856">
    <property type="component" value="Unassembled WGS sequence"/>
</dbReference>
<evidence type="ECO:0000256" key="1">
    <source>
        <dbReference type="ARBA" id="ARBA00001947"/>
    </source>
</evidence>
<dbReference type="PANTHER" id="PTHR46233">
    <property type="entry name" value="HYDROXYACYLGLUTATHIONE HYDROLASE GLOC"/>
    <property type="match status" value="1"/>
</dbReference>
<evidence type="ECO:0000313" key="7">
    <source>
        <dbReference type="Proteomes" id="UP000580856"/>
    </source>
</evidence>
<organism evidence="6 7">
    <name type="scientific">Desulfobaculum xiamenense</name>
    <dbReference type="NCBI Taxonomy" id="995050"/>
    <lineage>
        <taxon>Bacteria</taxon>
        <taxon>Pseudomonadati</taxon>
        <taxon>Thermodesulfobacteriota</taxon>
        <taxon>Desulfovibrionia</taxon>
        <taxon>Desulfovibrionales</taxon>
        <taxon>Desulfovibrionaceae</taxon>
        <taxon>Desulfobaculum</taxon>
    </lineage>
</organism>
<keyword evidence="3 6" id="KW-0378">Hydrolase</keyword>
<dbReference type="InterPro" id="IPR036866">
    <property type="entry name" value="RibonucZ/Hydroxyglut_hydro"/>
</dbReference>
<evidence type="ECO:0000256" key="2">
    <source>
        <dbReference type="ARBA" id="ARBA00022723"/>
    </source>
</evidence>
<dbReference type="InterPro" id="IPR051453">
    <property type="entry name" value="MBL_Glyoxalase_II"/>
</dbReference>
<accession>A0A846QJ78</accession>
<dbReference type="Pfam" id="PF00753">
    <property type="entry name" value="Lactamase_B"/>
    <property type="match status" value="1"/>
</dbReference>
<keyword evidence="2" id="KW-0479">Metal-binding</keyword>
<dbReference type="AlphaFoldDB" id="A0A846QJ78"/>
<name>A0A846QJ78_9BACT</name>
<dbReference type="SUPFAM" id="SSF56281">
    <property type="entry name" value="Metallo-hydrolase/oxidoreductase"/>
    <property type="match status" value="1"/>
</dbReference>
<proteinExistence type="predicted"/>
<dbReference type="SMART" id="SM00849">
    <property type="entry name" value="Lactamase_B"/>
    <property type="match status" value="1"/>
</dbReference>
<dbReference type="Gene3D" id="3.60.15.10">
    <property type="entry name" value="Ribonuclease Z/Hydroxyacylglutathione hydrolase-like"/>
    <property type="match status" value="1"/>
</dbReference>
<dbReference type="CDD" id="cd06262">
    <property type="entry name" value="metallo-hydrolase-like_MBL-fold"/>
    <property type="match status" value="1"/>
</dbReference>